<dbReference type="HAMAP" id="MF_01054">
    <property type="entry name" value="UPF0237"/>
    <property type="match status" value="1"/>
</dbReference>
<dbReference type="NCBIfam" id="NF001220">
    <property type="entry name" value="PRK00194.1"/>
    <property type="match status" value="1"/>
</dbReference>
<reference evidence="3" key="1">
    <citation type="submission" date="2013-11" db="EMBL/GenBank/DDBJ databases">
        <title>Comparative genomics of Ignicoccus.</title>
        <authorList>
            <person name="Podar M."/>
        </authorList>
    </citation>
    <scope>NUCLEOTIDE SEQUENCE</scope>
    <source>
        <strain evidence="3">DSM 13166</strain>
    </source>
</reference>
<dbReference type="AlphaFoldDB" id="A0A977K9M4"/>
<dbReference type="InterPro" id="IPR050990">
    <property type="entry name" value="UPF0237/GcvR_regulator"/>
</dbReference>
<dbReference type="SUPFAM" id="SSF55021">
    <property type="entry name" value="ACT-like"/>
    <property type="match status" value="1"/>
</dbReference>
<sequence length="91" mass="9799">MPKHAVITVVGKDRVGIVAKVSSVLAEHKVNIIDISQTVLRGMFAMIMVVDLSSCDISIGELRKLLAETGKEMGVDVALHSAELVESVERI</sequence>
<organism evidence="3 4">
    <name type="scientific">Ignicoccus pacificus DSM 13166</name>
    <dbReference type="NCBI Taxonomy" id="940294"/>
    <lineage>
        <taxon>Archaea</taxon>
        <taxon>Thermoproteota</taxon>
        <taxon>Thermoprotei</taxon>
        <taxon>Desulfurococcales</taxon>
        <taxon>Desulfurococcaceae</taxon>
        <taxon>Ignicoccus</taxon>
    </lineage>
</organism>
<dbReference type="KEGG" id="ipc:IPA_05585"/>
<gene>
    <name evidence="3" type="ORF">IPA_05585</name>
</gene>
<evidence type="ECO:0000313" key="3">
    <source>
        <dbReference type="EMBL" id="UXD21577.1"/>
    </source>
</evidence>
<evidence type="ECO:0000259" key="2">
    <source>
        <dbReference type="PROSITE" id="PS51671"/>
    </source>
</evidence>
<accession>A0A977K9M4</accession>
<name>A0A977K9M4_9CREN</name>
<dbReference type="InterPro" id="IPR045865">
    <property type="entry name" value="ACT-like_dom_sf"/>
</dbReference>
<protein>
    <recommendedName>
        <fullName evidence="1">UPF0237 protein IPA_05585</fullName>
    </recommendedName>
</protein>
<evidence type="ECO:0000313" key="4">
    <source>
        <dbReference type="Proteomes" id="UP001063698"/>
    </source>
</evidence>
<evidence type="ECO:0000256" key="1">
    <source>
        <dbReference type="HAMAP-Rule" id="MF_01054"/>
    </source>
</evidence>
<dbReference type="PANTHER" id="PTHR34875:SF6">
    <property type="entry name" value="UPF0237 PROTEIN MJ1558"/>
    <property type="match status" value="1"/>
</dbReference>
<dbReference type="PROSITE" id="PS51671">
    <property type="entry name" value="ACT"/>
    <property type="match status" value="1"/>
</dbReference>
<dbReference type="PANTHER" id="PTHR34875">
    <property type="entry name" value="UPF0237 PROTEIN MJ1558"/>
    <property type="match status" value="1"/>
</dbReference>
<dbReference type="Pfam" id="PF13740">
    <property type="entry name" value="ACT_6"/>
    <property type="match status" value="1"/>
</dbReference>
<keyword evidence="4" id="KW-1185">Reference proteome</keyword>
<feature type="domain" description="ACT" evidence="2">
    <location>
        <begin position="6"/>
        <end position="91"/>
    </location>
</feature>
<dbReference type="InterPro" id="IPR002912">
    <property type="entry name" value="ACT_dom"/>
</dbReference>
<comment type="similarity">
    <text evidence="1">Belongs to the UPF0237 family.</text>
</comment>
<dbReference type="Proteomes" id="UP001063698">
    <property type="component" value="Chromosome"/>
</dbReference>
<dbReference type="CDD" id="cd04872">
    <property type="entry name" value="ACT_1ZPV"/>
    <property type="match status" value="1"/>
</dbReference>
<dbReference type="Gene3D" id="3.30.70.260">
    <property type="match status" value="1"/>
</dbReference>
<proteinExistence type="inferred from homology"/>
<dbReference type="EMBL" id="CP006868">
    <property type="protein sequence ID" value="UXD21577.1"/>
    <property type="molecule type" value="Genomic_DNA"/>
</dbReference>
<dbReference type="InterPro" id="IPR022986">
    <property type="entry name" value="UPF0237_ACT"/>
</dbReference>